<feature type="non-terminal residue" evidence="2">
    <location>
        <position position="72"/>
    </location>
</feature>
<evidence type="ECO:0000256" key="1">
    <source>
        <dbReference type="SAM" id="MobiDB-lite"/>
    </source>
</evidence>
<proteinExistence type="predicted"/>
<feature type="region of interest" description="Disordered" evidence="1">
    <location>
        <begin position="1"/>
        <end position="46"/>
    </location>
</feature>
<keyword evidence="3" id="KW-1185">Reference proteome</keyword>
<protein>
    <submittedName>
        <fullName evidence="2">Uncharacterized protein</fullName>
    </submittedName>
</protein>
<name>A0A392VER8_9FABA</name>
<sequence>DAIEVFDSNNNEETIVPDGVQTPTSKVVGNKPLNLDGVGGSATKEPVVSSEDVDLVNSVEAPTCKPAVKASG</sequence>
<dbReference type="EMBL" id="LXQA011112947">
    <property type="protein sequence ID" value="MCI85335.1"/>
    <property type="molecule type" value="Genomic_DNA"/>
</dbReference>
<organism evidence="2 3">
    <name type="scientific">Trifolium medium</name>
    <dbReference type="NCBI Taxonomy" id="97028"/>
    <lineage>
        <taxon>Eukaryota</taxon>
        <taxon>Viridiplantae</taxon>
        <taxon>Streptophyta</taxon>
        <taxon>Embryophyta</taxon>
        <taxon>Tracheophyta</taxon>
        <taxon>Spermatophyta</taxon>
        <taxon>Magnoliopsida</taxon>
        <taxon>eudicotyledons</taxon>
        <taxon>Gunneridae</taxon>
        <taxon>Pentapetalae</taxon>
        <taxon>rosids</taxon>
        <taxon>fabids</taxon>
        <taxon>Fabales</taxon>
        <taxon>Fabaceae</taxon>
        <taxon>Papilionoideae</taxon>
        <taxon>50 kb inversion clade</taxon>
        <taxon>NPAAA clade</taxon>
        <taxon>Hologalegina</taxon>
        <taxon>IRL clade</taxon>
        <taxon>Trifolieae</taxon>
        <taxon>Trifolium</taxon>
    </lineage>
</organism>
<dbReference type="Proteomes" id="UP000265520">
    <property type="component" value="Unassembled WGS sequence"/>
</dbReference>
<comment type="caution">
    <text evidence="2">The sequence shown here is derived from an EMBL/GenBank/DDBJ whole genome shotgun (WGS) entry which is preliminary data.</text>
</comment>
<reference evidence="2 3" key="1">
    <citation type="journal article" date="2018" name="Front. Plant Sci.">
        <title>Red Clover (Trifolium pratense) and Zigzag Clover (T. medium) - A Picture of Genomic Similarities and Differences.</title>
        <authorList>
            <person name="Dluhosova J."/>
            <person name="Istvanek J."/>
            <person name="Nedelnik J."/>
            <person name="Repkova J."/>
        </authorList>
    </citation>
    <scope>NUCLEOTIDE SEQUENCE [LARGE SCALE GENOMIC DNA]</scope>
    <source>
        <strain evidence="3">cv. 10/8</strain>
        <tissue evidence="2">Leaf</tissue>
    </source>
</reference>
<dbReference type="AlphaFoldDB" id="A0A392VER8"/>
<feature type="non-terminal residue" evidence="2">
    <location>
        <position position="1"/>
    </location>
</feature>
<accession>A0A392VER8</accession>
<evidence type="ECO:0000313" key="3">
    <source>
        <dbReference type="Proteomes" id="UP000265520"/>
    </source>
</evidence>
<evidence type="ECO:0000313" key="2">
    <source>
        <dbReference type="EMBL" id="MCI85335.1"/>
    </source>
</evidence>